<evidence type="ECO:0000313" key="2">
    <source>
        <dbReference type="EMBL" id="TDD48238.1"/>
    </source>
</evidence>
<proteinExistence type="predicted"/>
<name>A0A4R4YSG9_9ACTN</name>
<feature type="transmembrane region" description="Helical" evidence="1">
    <location>
        <begin position="381"/>
        <end position="399"/>
    </location>
</feature>
<organism evidence="2 3">
    <name type="scientific">Nonomuraea terrae</name>
    <dbReference type="NCBI Taxonomy" id="2530383"/>
    <lineage>
        <taxon>Bacteria</taxon>
        <taxon>Bacillati</taxon>
        <taxon>Actinomycetota</taxon>
        <taxon>Actinomycetes</taxon>
        <taxon>Streptosporangiales</taxon>
        <taxon>Streptosporangiaceae</taxon>
        <taxon>Nonomuraea</taxon>
    </lineage>
</organism>
<keyword evidence="1" id="KW-1133">Transmembrane helix</keyword>
<feature type="transmembrane region" description="Helical" evidence="1">
    <location>
        <begin position="319"/>
        <end position="338"/>
    </location>
</feature>
<dbReference type="OrthoDB" id="3462168at2"/>
<feature type="transmembrane region" description="Helical" evidence="1">
    <location>
        <begin position="109"/>
        <end position="127"/>
    </location>
</feature>
<dbReference type="Proteomes" id="UP000295302">
    <property type="component" value="Unassembled WGS sequence"/>
</dbReference>
<evidence type="ECO:0000313" key="3">
    <source>
        <dbReference type="Proteomes" id="UP000295302"/>
    </source>
</evidence>
<feature type="transmembrane region" description="Helical" evidence="1">
    <location>
        <begin position="227"/>
        <end position="245"/>
    </location>
</feature>
<keyword evidence="1" id="KW-0812">Transmembrane</keyword>
<protein>
    <recommendedName>
        <fullName evidence="4">Glycosyltransferase RgtA/B/C/D-like domain-containing protein</fullName>
    </recommendedName>
</protein>
<evidence type="ECO:0008006" key="4">
    <source>
        <dbReference type="Google" id="ProtNLM"/>
    </source>
</evidence>
<keyword evidence="1" id="KW-0472">Membrane</keyword>
<sequence length="581" mass="62132">MSANATLRSHTRFPHERELKNAGIFGRHRWGCLLAAGWLAQVAFRLLLSTHTSAPLFIPDETGYLLAARLFAGGEPGDLSGHTFYQGAYALFITPAFWLSDDPATSHRIALGINALISSAMLILAHASLRRLGISSGPAYLAGHLIALLPLVVYYAGFALTDAVLPVVVMAWLFAIHEMLSRGNSRAYEMAAGGLAVLALSMHPRGYVIAVVQAAFLCVFAVRRSRIPMYATGTLLIGAFAAWVMNGLPAARQYPHGALPLGDHLLTRLTTLDGLAWTFGLSAGKLWYLSVGTWGLGGVGLIVLATLAFRRGTAEPLRALAVIVLVTVAGIALATSAATPDEGTVANFAYGRHLACMAAPLMITALAFALRARPDLQLRTVLGAVLLTCLTAAGTQLYAGERLWTAYFGPFDFPEISFLVADRSNLRLWSATYAALLLLALAALLVRLGGKLRLIAAAGIMAVEAAACLTAATQIVRPGNEQLTDATTLSRAGFTSADRVGVGYAGLSRRVWLSHAHEAGRRLVPIDPSGRRPLPPEVTLVILPWAEDRSPQQSWPAVPKGWHVVTANRTFAGDWVAWRRS</sequence>
<dbReference type="EMBL" id="SMKQ01000039">
    <property type="protein sequence ID" value="TDD48238.1"/>
    <property type="molecule type" value="Genomic_DNA"/>
</dbReference>
<accession>A0A4R4YSG9</accession>
<dbReference type="RefSeq" id="WP_132613140.1">
    <property type="nucleotide sequence ID" value="NZ_SMKQ01000039.1"/>
</dbReference>
<evidence type="ECO:0000256" key="1">
    <source>
        <dbReference type="SAM" id="Phobius"/>
    </source>
</evidence>
<feature type="transmembrane region" description="Helical" evidence="1">
    <location>
        <begin position="350"/>
        <end position="369"/>
    </location>
</feature>
<feature type="transmembrane region" description="Helical" evidence="1">
    <location>
        <begin position="163"/>
        <end position="180"/>
    </location>
</feature>
<keyword evidence="3" id="KW-1185">Reference proteome</keyword>
<feature type="transmembrane region" description="Helical" evidence="1">
    <location>
        <begin position="286"/>
        <end position="307"/>
    </location>
</feature>
<dbReference type="AlphaFoldDB" id="A0A4R4YSG9"/>
<feature type="transmembrane region" description="Helical" evidence="1">
    <location>
        <begin position="139"/>
        <end position="157"/>
    </location>
</feature>
<feature type="transmembrane region" description="Helical" evidence="1">
    <location>
        <begin position="30"/>
        <end position="48"/>
    </location>
</feature>
<gene>
    <name evidence="2" type="ORF">E1286_15795</name>
</gene>
<reference evidence="2 3" key="1">
    <citation type="submission" date="2019-03" db="EMBL/GenBank/DDBJ databases">
        <title>Draft genome sequences of novel Actinobacteria.</title>
        <authorList>
            <person name="Sahin N."/>
            <person name="Ay H."/>
            <person name="Saygin H."/>
        </authorList>
    </citation>
    <scope>NUCLEOTIDE SEQUENCE [LARGE SCALE GENOMIC DNA]</scope>
    <source>
        <strain evidence="2 3">CH32</strain>
    </source>
</reference>
<feature type="transmembrane region" description="Helical" evidence="1">
    <location>
        <begin position="428"/>
        <end position="446"/>
    </location>
</feature>
<comment type="caution">
    <text evidence="2">The sequence shown here is derived from an EMBL/GenBank/DDBJ whole genome shotgun (WGS) entry which is preliminary data.</text>
</comment>